<evidence type="ECO:0000256" key="8">
    <source>
        <dbReference type="HAMAP-Rule" id="MF_00208"/>
    </source>
</evidence>
<feature type="domain" description="Mur ligase N-terminal catalytic" evidence="10">
    <location>
        <begin position="22"/>
        <end position="88"/>
    </location>
</feature>
<protein>
    <recommendedName>
        <fullName evidence="8">UDP-N-acetylmuramyl-tripeptide synthetase</fullName>
        <ecNumber evidence="8">6.3.2.-</ecNumber>
    </recommendedName>
    <alternativeName>
        <fullName evidence="8">UDP-MurNAc-tripeptide synthetase</fullName>
    </alternativeName>
</protein>
<comment type="PTM">
    <text evidence="8">Carboxylation is probably crucial for Mg(2+) binding and, consequently, for the gamma-phosphate positioning of ATP.</text>
</comment>
<keyword evidence="8" id="KW-0460">Magnesium</keyword>
<dbReference type="GO" id="GO:0008360">
    <property type="term" value="P:regulation of cell shape"/>
    <property type="evidence" value="ECO:0007669"/>
    <property type="project" value="UniProtKB-KW"/>
</dbReference>
<dbReference type="Gene3D" id="3.40.1190.10">
    <property type="entry name" value="Mur-like, catalytic domain"/>
    <property type="match status" value="1"/>
</dbReference>
<comment type="caution">
    <text evidence="8">Lacks conserved residue(s) required for the propagation of feature annotation.</text>
</comment>
<feature type="binding site" evidence="8">
    <location>
        <position position="179"/>
    </location>
    <ligand>
        <name>UDP-N-acetyl-alpha-D-muramoyl-L-alanyl-D-glutamate</name>
        <dbReference type="ChEBI" id="CHEBI:83900"/>
    </ligand>
</feature>
<comment type="function">
    <text evidence="8">Catalyzes the addition of an amino acid to the nucleotide precursor UDP-N-acetylmuramoyl-L-alanyl-D-glutamate (UMAG) in the biosynthesis of bacterial cell-wall peptidoglycan.</text>
</comment>
<dbReference type="SUPFAM" id="SSF63418">
    <property type="entry name" value="MurE/MurF N-terminal domain"/>
    <property type="match status" value="1"/>
</dbReference>
<dbReference type="Pfam" id="PF08245">
    <property type="entry name" value="Mur_ligase_M"/>
    <property type="match status" value="1"/>
</dbReference>
<sequence>MLLTAVIKDLDILSIKGNVNIEISKIAYDSREVVENGVFVAISGFKVDGHNYIQKAIDKGAKVIILENEVDIDEGITVIKVEDSRLALAKVSTNYYNHPTQKFNLVGITGTNGKTSVTYFIKAIYDYMNKPTSIIGTIGTVINNQVIPNKNTTPESLNLNAIFNDMVNAKVENCIMEVSSHALNLNRVGYCDFNTGIFTNLSPDHLELHNTMEEYFNAKAKLFHMTSDYNIINMDDEYGKRLIQRVKDNDAKVITYGLEKEADIYAKDIICGDEFTKYTVVTPNGTMDITVNIPGIIYVYNSLAAIAYGYCNNIGLMDIQQGINSLKGITGRLEVIYNDDDYKVIVDFAHTEDGLEKALNTIRPFVKGRIILVFGVYAAAGEKGRDKRVGMGKIAAKYSDVAVVTSDNPKDQDPELIIQEIVEAIQEEKGNYKAIIDRREAINYAIEISRKDDVILLTGKGHETSQIIGTEEIPFNEKEIVNEIINNMKNIKIG</sequence>
<keyword evidence="7 8" id="KW-0961">Cell wall biogenesis/degradation</keyword>
<evidence type="ECO:0000259" key="10">
    <source>
        <dbReference type="Pfam" id="PF01225"/>
    </source>
</evidence>
<evidence type="ECO:0000259" key="11">
    <source>
        <dbReference type="Pfam" id="PF02875"/>
    </source>
</evidence>
<dbReference type="InterPro" id="IPR004101">
    <property type="entry name" value="Mur_ligase_C"/>
</dbReference>
<dbReference type="InterPro" id="IPR000713">
    <property type="entry name" value="Mur_ligase_N"/>
</dbReference>
<evidence type="ECO:0000256" key="6">
    <source>
        <dbReference type="ARBA" id="ARBA00023306"/>
    </source>
</evidence>
<comment type="cofactor">
    <cofactor evidence="8">
        <name>Mg(2+)</name>
        <dbReference type="ChEBI" id="CHEBI:18420"/>
    </cofactor>
</comment>
<dbReference type="PANTHER" id="PTHR23135:SF4">
    <property type="entry name" value="UDP-N-ACETYLMURAMOYL-L-ALANYL-D-GLUTAMATE--2,6-DIAMINOPIMELATE LIGASE MURE HOMOLOG, CHLOROPLASTIC"/>
    <property type="match status" value="1"/>
</dbReference>
<evidence type="ECO:0000256" key="1">
    <source>
        <dbReference type="ARBA" id="ARBA00004752"/>
    </source>
</evidence>
<dbReference type="InterPro" id="IPR005761">
    <property type="entry name" value="UDP-N-AcMur-Glu-dNH2Pim_ligase"/>
</dbReference>
<evidence type="ECO:0000313" key="13">
    <source>
        <dbReference type="EMBL" id="TCT12962.1"/>
    </source>
</evidence>
<feature type="binding site" evidence="8">
    <location>
        <begin position="110"/>
        <end position="116"/>
    </location>
    <ligand>
        <name>ATP</name>
        <dbReference type="ChEBI" id="CHEBI:30616"/>
    </ligand>
</feature>
<evidence type="ECO:0000256" key="7">
    <source>
        <dbReference type="ARBA" id="ARBA00023316"/>
    </source>
</evidence>
<accession>A0A4R3MKK3</accession>
<dbReference type="SUPFAM" id="SSF53623">
    <property type="entry name" value="MurD-like peptide ligases, catalytic domain"/>
    <property type="match status" value="1"/>
</dbReference>
<dbReference type="InterPro" id="IPR035911">
    <property type="entry name" value="MurE/MurF_N"/>
</dbReference>
<feature type="domain" description="Mur ligase central" evidence="12">
    <location>
        <begin position="108"/>
        <end position="307"/>
    </location>
</feature>
<keyword evidence="8" id="KW-0963">Cytoplasm</keyword>
<keyword evidence="6 8" id="KW-0131">Cell cycle</keyword>
<dbReference type="SUPFAM" id="SSF53244">
    <property type="entry name" value="MurD-like peptide ligases, peptide-binding domain"/>
    <property type="match status" value="1"/>
</dbReference>
<name>A0A4R3MKK3_9FIRM</name>
<dbReference type="EMBL" id="SMAL01000010">
    <property type="protein sequence ID" value="TCT12962.1"/>
    <property type="molecule type" value="Genomic_DNA"/>
</dbReference>
<evidence type="ECO:0000256" key="3">
    <source>
        <dbReference type="ARBA" id="ARBA00022618"/>
    </source>
</evidence>
<keyword evidence="14" id="KW-1185">Reference proteome</keyword>
<feature type="binding site" evidence="8">
    <location>
        <position position="30"/>
    </location>
    <ligand>
        <name>UDP-N-acetyl-alpha-D-muramoyl-L-alanyl-D-glutamate</name>
        <dbReference type="ChEBI" id="CHEBI:83900"/>
    </ligand>
</feature>
<dbReference type="UniPathway" id="UPA00219"/>
<feature type="binding site" evidence="8">
    <location>
        <begin position="152"/>
        <end position="153"/>
    </location>
    <ligand>
        <name>UDP-N-acetyl-alpha-D-muramoyl-L-alanyl-D-glutamate</name>
        <dbReference type="ChEBI" id="CHEBI:83900"/>
    </ligand>
</feature>
<evidence type="ECO:0000313" key="14">
    <source>
        <dbReference type="Proteomes" id="UP000294902"/>
    </source>
</evidence>
<feature type="domain" description="Mur ligase C-terminal" evidence="11">
    <location>
        <begin position="331"/>
        <end position="461"/>
    </location>
</feature>
<dbReference type="HAMAP" id="MF_00208">
    <property type="entry name" value="MurE"/>
    <property type="match status" value="1"/>
</dbReference>
<dbReference type="InterPro" id="IPR036565">
    <property type="entry name" value="Mur-like_cat_sf"/>
</dbReference>
<feature type="modified residue" description="N6-carboxylysine" evidence="8">
    <location>
        <position position="219"/>
    </location>
</feature>
<feature type="binding site" evidence="8">
    <location>
        <position position="151"/>
    </location>
    <ligand>
        <name>UDP-N-acetyl-alpha-D-muramoyl-L-alanyl-D-glutamate</name>
        <dbReference type="ChEBI" id="CHEBI:83900"/>
    </ligand>
</feature>
<reference evidence="13 14" key="1">
    <citation type="submission" date="2019-03" db="EMBL/GenBank/DDBJ databases">
        <title>Genomic Encyclopedia of Type Strains, Phase IV (KMG-IV): sequencing the most valuable type-strain genomes for metagenomic binning, comparative biology and taxonomic classification.</title>
        <authorList>
            <person name="Goeker M."/>
        </authorList>
    </citation>
    <scope>NUCLEOTIDE SEQUENCE [LARGE SCALE GENOMIC DNA]</scope>
    <source>
        <strain evidence="13 14">DSM 24629</strain>
    </source>
</reference>
<comment type="pathway">
    <text evidence="1 8 9">Cell wall biogenesis; peptidoglycan biosynthesis.</text>
</comment>
<dbReference type="PANTHER" id="PTHR23135">
    <property type="entry name" value="MUR LIGASE FAMILY MEMBER"/>
    <property type="match status" value="1"/>
</dbReference>
<dbReference type="GO" id="GO:0051301">
    <property type="term" value="P:cell division"/>
    <property type="evidence" value="ECO:0007669"/>
    <property type="project" value="UniProtKB-KW"/>
</dbReference>
<dbReference type="Gene3D" id="3.90.190.20">
    <property type="entry name" value="Mur ligase, C-terminal domain"/>
    <property type="match status" value="1"/>
</dbReference>
<dbReference type="Pfam" id="PF02875">
    <property type="entry name" value="Mur_ligase_C"/>
    <property type="match status" value="1"/>
</dbReference>
<dbReference type="NCBIfam" id="NF001126">
    <property type="entry name" value="PRK00139.1-4"/>
    <property type="match status" value="1"/>
</dbReference>
<evidence type="ECO:0000259" key="12">
    <source>
        <dbReference type="Pfam" id="PF08245"/>
    </source>
</evidence>
<keyword evidence="8" id="KW-0067">ATP-binding</keyword>
<organism evidence="13 14">
    <name type="scientific">Natranaerovirga pectinivora</name>
    <dbReference type="NCBI Taxonomy" id="682400"/>
    <lineage>
        <taxon>Bacteria</taxon>
        <taxon>Bacillati</taxon>
        <taxon>Bacillota</taxon>
        <taxon>Clostridia</taxon>
        <taxon>Lachnospirales</taxon>
        <taxon>Natranaerovirgaceae</taxon>
        <taxon>Natranaerovirga</taxon>
    </lineage>
</organism>
<dbReference type="Pfam" id="PF01225">
    <property type="entry name" value="Mur_ligase"/>
    <property type="match status" value="1"/>
</dbReference>
<dbReference type="GO" id="GO:0016881">
    <property type="term" value="F:acid-amino acid ligase activity"/>
    <property type="evidence" value="ECO:0007669"/>
    <property type="project" value="UniProtKB-UniRule"/>
</dbReference>
<dbReference type="AlphaFoldDB" id="A0A4R3MKK3"/>
<dbReference type="InterPro" id="IPR036615">
    <property type="entry name" value="Mur_ligase_C_dom_sf"/>
</dbReference>
<keyword evidence="5 8" id="KW-0573">Peptidoglycan synthesis</keyword>
<evidence type="ECO:0000256" key="5">
    <source>
        <dbReference type="ARBA" id="ARBA00022984"/>
    </source>
</evidence>
<evidence type="ECO:0000256" key="9">
    <source>
        <dbReference type="RuleBase" id="RU004135"/>
    </source>
</evidence>
<dbReference type="InterPro" id="IPR013221">
    <property type="entry name" value="Mur_ligase_cen"/>
</dbReference>
<dbReference type="OrthoDB" id="9800958at2"/>
<dbReference type="RefSeq" id="WP_132253542.1">
    <property type="nucleotide sequence ID" value="NZ_SMAL01000010.1"/>
</dbReference>
<evidence type="ECO:0000256" key="2">
    <source>
        <dbReference type="ARBA" id="ARBA00005898"/>
    </source>
</evidence>
<keyword evidence="8 13" id="KW-0436">Ligase</keyword>
<feature type="binding site" evidence="8">
    <location>
        <position position="187"/>
    </location>
    <ligand>
        <name>UDP-N-acetyl-alpha-D-muramoyl-L-alanyl-D-glutamate</name>
        <dbReference type="ChEBI" id="CHEBI:83900"/>
    </ligand>
</feature>
<keyword evidence="8" id="KW-0547">Nucleotide-binding</keyword>
<dbReference type="GO" id="GO:0009252">
    <property type="term" value="P:peptidoglycan biosynthetic process"/>
    <property type="evidence" value="ECO:0007669"/>
    <property type="project" value="UniProtKB-UniRule"/>
</dbReference>
<dbReference type="Proteomes" id="UP000294902">
    <property type="component" value="Unassembled WGS sequence"/>
</dbReference>
<comment type="caution">
    <text evidence="13">The sequence shown here is derived from an EMBL/GenBank/DDBJ whole genome shotgun (WGS) entry which is preliminary data.</text>
</comment>
<keyword evidence="3 8" id="KW-0132">Cell division</keyword>
<dbReference type="Gene3D" id="3.40.1390.10">
    <property type="entry name" value="MurE/MurF, N-terminal domain"/>
    <property type="match status" value="1"/>
</dbReference>
<dbReference type="GO" id="GO:0071555">
    <property type="term" value="P:cell wall organization"/>
    <property type="evidence" value="ECO:0007669"/>
    <property type="project" value="UniProtKB-KW"/>
</dbReference>
<comment type="subcellular location">
    <subcellularLocation>
        <location evidence="8 9">Cytoplasm</location>
    </subcellularLocation>
</comment>
<proteinExistence type="inferred from homology"/>
<dbReference type="GO" id="GO:0000287">
    <property type="term" value="F:magnesium ion binding"/>
    <property type="evidence" value="ECO:0007669"/>
    <property type="project" value="UniProtKB-UniRule"/>
</dbReference>
<dbReference type="EC" id="6.3.2.-" evidence="8"/>
<dbReference type="GO" id="GO:0005524">
    <property type="term" value="F:ATP binding"/>
    <property type="evidence" value="ECO:0007669"/>
    <property type="project" value="UniProtKB-UniRule"/>
</dbReference>
<comment type="similarity">
    <text evidence="2 8">Belongs to the MurCDEF family. MurE subfamily.</text>
</comment>
<dbReference type="GO" id="GO:0005737">
    <property type="term" value="C:cytoplasm"/>
    <property type="evidence" value="ECO:0007669"/>
    <property type="project" value="UniProtKB-SubCell"/>
</dbReference>
<dbReference type="NCBIfam" id="TIGR01085">
    <property type="entry name" value="murE"/>
    <property type="match status" value="1"/>
</dbReference>
<evidence type="ECO:0000256" key="4">
    <source>
        <dbReference type="ARBA" id="ARBA00022960"/>
    </source>
</evidence>
<keyword evidence="4 8" id="KW-0133">Cell shape</keyword>
<gene>
    <name evidence="8" type="primary">murE</name>
    <name evidence="13" type="ORF">EDC18_11036</name>
</gene>